<dbReference type="GO" id="GO:0051537">
    <property type="term" value="F:2 iron, 2 sulfur cluster binding"/>
    <property type="evidence" value="ECO:0007669"/>
    <property type="project" value="InterPro"/>
</dbReference>
<organism evidence="2 3">
    <name type="scientific">Buchnera aphidicola</name>
    <name type="common">Pentalonia nigronervosa</name>
    <dbReference type="NCBI Taxonomy" id="1309793"/>
    <lineage>
        <taxon>Bacteria</taxon>
        <taxon>Pseudomonadati</taxon>
        <taxon>Pseudomonadota</taxon>
        <taxon>Gammaproteobacteria</taxon>
        <taxon>Enterobacterales</taxon>
        <taxon>Erwiniaceae</taxon>
        <taxon>Buchnera</taxon>
    </lineage>
</organism>
<name>A0A7H1AZJ7_9GAMM</name>
<gene>
    <name evidence="2" type="ORF">ICW73_00210</name>
</gene>
<dbReference type="InterPro" id="IPR006058">
    <property type="entry name" value="2Fe2S_fd_BS"/>
</dbReference>
<evidence type="ECO:0000313" key="2">
    <source>
        <dbReference type="EMBL" id="QNS01902.1"/>
    </source>
</evidence>
<dbReference type="Gene3D" id="3.10.20.30">
    <property type="match status" value="1"/>
</dbReference>
<sequence length="86" mass="9934">MINFIIQVANKKKILYIKDKSLLYVLKKNHIQIDYQCQSGYCGICRIQLIHGQISYFIKQPIAALFNKGEIFPCCCIPNSNIIIKI</sequence>
<dbReference type="EMBL" id="CP061275">
    <property type="protein sequence ID" value="QNS01902.1"/>
    <property type="molecule type" value="Genomic_DNA"/>
</dbReference>
<dbReference type="InterPro" id="IPR001041">
    <property type="entry name" value="2Fe-2S_ferredoxin-type"/>
</dbReference>
<protein>
    <submittedName>
        <fullName evidence="2">2Fe-2S iron-sulfur cluster binding domain-containing protein</fullName>
    </submittedName>
</protein>
<dbReference type="PROSITE" id="PS00197">
    <property type="entry name" value="2FE2S_FER_1"/>
    <property type="match status" value="1"/>
</dbReference>
<dbReference type="SUPFAM" id="SSF54292">
    <property type="entry name" value="2Fe-2S ferredoxin-like"/>
    <property type="match status" value="1"/>
</dbReference>
<dbReference type="InterPro" id="IPR012675">
    <property type="entry name" value="Beta-grasp_dom_sf"/>
</dbReference>
<dbReference type="CDD" id="cd00207">
    <property type="entry name" value="fer2"/>
    <property type="match status" value="1"/>
</dbReference>
<dbReference type="AlphaFoldDB" id="A0A7H1AZJ7"/>
<dbReference type="Pfam" id="PF00111">
    <property type="entry name" value="Fer2"/>
    <property type="match status" value="1"/>
</dbReference>
<proteinExistence type="predicted"/>
<dbReference type="InterPro" id="IPR036010">
    <property type="entry name" value="2Fe-2S_ferredoxin-like_sf"/>
</dbReference>
<accession>A0A7H1AZJ7</accession>
<evidence type="ECO:0000313" key="3">
    <source>
        <dbReference type="Proteomes" id="UP000516346"/>
    </source>
</evidence>
<dbReference type="NCBIfam" id="NF007985">
    <property type="entry name" value="PRK10713.1"/>
    <property type="match status" value="1"/>
</dbReference>
<dbReference type="Proteomes" id="UP000516346">
    <property type="component" value="Chromosome"/>
</dbReference>
<feature type="domain" description="2Fe-2S ferredoxin-type" evidence="1">
    <location>
        <begin position="18"/>
        <end position="78"/>
    </location>
</feature>
<reference evidence="2 3" key="1">
    <citation type="submission" date="2020-09" db="EMBL/GenBank/DDBJ databases">
        <title>Genome sequence of the banana aphid, Pentalonia nigronervosa Coquerel (Hemiptera: Aphididae) and its symbionts.</title>
        <authorList>
            <person name="Mathers T.C."/>
            <person name="Mugford S.T."/>
            <person name="Hogenhout S.A."/>
            <person name="Tripathi L."/>
        </authorList>
    </citation>
    <scope>NUCLEOTIDE SEQUENCE [LARGE SCALE GENOMIC DNA]</scope>
    <source>
        <strain evidence="2">Ba4</strain>
    </source>
</reference>
<evidence type="ECO:0000259" key="1">
    <source>
        <dbReference type="Pfam" id="PF00111"/>
    </source>
</evidence>